<evidence type="ECO:0000259" key="7">
    <source>
        <dbReference type="Pfam" id="PF00327"/>
    </source>
</evidence>
<sequence>MKITQTRSRIGYNVKQKLTLDALGLRRMNQSVVKTVTPQIEGMVKKIQHLISVEEV</sequence>
<dbReference type="HAMAP" id="MF_01371_B">
    <property type="entry name" value="Ribosomal_uL30_B"/>
    <property type="match status" value="1"/>
</dbReference>
<evidence type="ECO:0000256" key="6">
    <source>
        <dbReference type="RuleBase" id="RU003734"/>
    </source>
</evidence>
<dbReference type="GO" id="GO:0003735">
    <property type="term" value="F:structural constituent of ribosome"/>
    <property type="evidence" value="ECO:0007669"/>
    <property type="project" value="InterPro"/>
</dbReference>
<dbReference type="PANTHER" id="PTHR15892:SF2">
    <property type="entry name" value="LARGE RIBOSOMAL SUBUNIT PROTEIN UL30M"/>
    <property type="match status" value="1"/>
</dbReference>
<keyword evidence="4 6" id="KW-0687">Ribonucleoprotein</keyword>
<name>A0A7V5RP92_CALAY</name>
<dbReference type="InterPro" id="IPR005996">
    <property type="entry name" value="Ribosomal_uL30_bac-type"/>
</dbReference>
<protein>
    <recommendedName>
        <fullName evidence="5">50S ribosomal protein L30</fullName>
    </recommendedName>
</protein>
<dbReference type="Pfam" id="PF00327">
    <property type="entry name" value="Ribosomal_L30"/>
    <property type="match status" value="1"/>
</dbReference>
<dbReference type="SUPFAM" id="SSF55129">
    <property type="entry name" value="Ribosomal protein L30p/L7e"/>
    <property type="match status" value="1"/>
</dbReference>
<comment type="caution">
    <text evidence="8">The sequence shown here is derived from an EMBL/GenBank/DDBJ whole genome shotgun (WGS) entry which is preliminary data.</text>
</comment>
<dbReference type="Gene3D" id="3.30.1390.20">
    <property type="entry name" value="Ribosomal protein L30, ferredoxin-like fold domain"/>
    <property type="match status" value="1"/>
</dbReference>
<organism evidence="8">
    <name type="scientific">Caldithrix abyssi</name>
    <dbReference type="NCBI Taxonomy" id="187145"/>
    <lineage>
        <taxon>Bacteria</taxon>
        <taxon>Pseudomonadati</taxon>
        <taxon>Calditrichota</taxon>
        <taxon>Calditrichia</taxon>
        <taxon>Calditrichales</taxon>
        <taxon>Calditrichaceae</taxon>
        <taxon>Caldithrix</taxon>
    </lineage>
</organism>
<evidence type="ECO:0000256" key="3">
    <source>
        <dbReference type="ARBA" id="ARBA00022980"/>
    </source>
</evidence>
<dbReference type="NCBIfam" id="TIGR01308">
    <property type="entry name" value="rpmD_bact"/>
    <property type="match status" value="1"/>
</dbReference>
<dbReference type="GO" id="GO:0022625">
    <property type="term" value="C:cytosolic large ribosomal subunit"/>
    <property type="evidence" value="ECO:0007669"/>
    <property type="project" value="TreeGrafter"/>
</dbReference>
<dbReference type="PANTHER" id="PTHR15892">
    <property type="entry name" value="MITOCHONDRIAL RIBOSOMAL PROTEIN L30"/>
    <property type="match status" value="1"/>
</dbReference>
<dbReference type="EMBL" id="DRLI01000150">
    <property type="protein sequence ID" value="HHM02131.1"/>
    <property type="molecule type" value="Genomic_DNA"/>
</dbReference>
<proteinExistence type="inferred from homology"/>
<dbReference type="InterPro" id="IPR018038">
    <property type="entry name" value="Ribosomal_uL30_CS"/>
</dbReference>
<dbReference type="InterPro" id="IPR036919">
    <property type="entry name" value="Ribo_uL30_ferredoxin-like_sf"/>
</dbReference>
<evidence type="ECO:0000256" key="1">
    <source>
        <dbReference type="ARBA" id="ARBA00007594"/>
    </source>
</evidence>
<gene>
    <name evidence="8" type="primary">rpmD</name>
    <name evidence="8" type="ORF">ENJ15_03895</name>
</gene>
<evidence type="ECO:0000256" key="2">
    <source>
        <dbReference type="ARBA" id="ARBA00011838"/>
    </source>
</evidence>
<reference evidence="8" key="1">
    <citation type="journal article" date="2020" name="mSystems">
        <title>Genome- and Community-Level Interaction Insights into Carbon Utilization and Element Cycling Functions of Hydrothermarchaeota in Hydrothermal Sediment.</title>
        <authorList>
            <person name="Zhou Z."/>
            <person name="Liu Y."/>
            <person name="Xu W."/>
            <person name="Pan J."/>
            <person name="Luo Z.H."/>
            <person name="Li M."/>
        </authorList>
    </citation>
    <scope>NUCLEOTIDE SEQUENCE [LARGE SCALE GENOMIC DNA]</scope>
    <source>
        <strain evidence="8">HyVt-460</strain>
    </source>
</reference>
<dbReference type="AlphaFoldDB" id="A0A7V5RP92"/>
<comment type="similarity">
    <text evidence="1 6">Belongs to the universal ribosomal protein uL30 family.</text>
</comment>
<evidence type="ECO:0000256" key="5">
    <source>
        <dbReference type="ARBA" id="ARBA00035492"/>
    </source>
</evidence>
<accession>A0A7V5RP92</accession>
<dbReference type="Proteomes" id="UP000885771">
    <property type="component" value="Unassembled WGS sequence"/>
</dbReference>
<keyword evidence="3 6" id="KW-0689">Ribosomal protein</keyword>
<evidence type="ECO:0000313" key="8">
    <source>
        <dbReference type="EMBL" id="HHM02131.1"/>
    </source>
</evidence>
<feature type="domain" description="Large ribosomal subunit protein uL30-like ferredoxin-like fold" evidence="7">
    <location>
        <begin position="2"/>
        <end position="51"/>
    </location>
</feature>
<dbReference type="GO" id="GO:0006412">
    <property type="term" value="P:translation"/>
    <property type="evidence" value="ECO:0007669"/>
    <property type="project" value="InterPro"/>
</dbReference>
<dbReference type="InterPro" id="IPR016082">
    <property type="entry name" value="Ribosomal_uL30_ferredoxin-like"/>
</dbReference>
<dbReference type="PROSITE" id="PS00634">
    <property type="entry name" value="RIBOSOMAL_L30"/>
    <property type="match status" value="1"/>
</dbReference>
<dbReference type="CDD" id="cd01658">
    <property type="entry name" value="Ribosomal_L30"/>
    <property type="match status" value="1"/>
</dbReference>
<dbReference type="PIRSF" id="PIRSF002211">
    <property type="entry name" value="Ribosomal_L30_bac-type"/>
    <property type="match status" value="1"/>
</dbReference>
<evidence type="ECO:0000256" key="4">
    <source>
        <dbReference type="ARBA" id="ARBA00023274"/>
    </source>
</evidence>
<comment type="subunit">
    <text evidence="2">Part of the 50S ribosomal subunit.</text>
</comment>